<evidence type="ECO:0000256" key="1">
    <source>
        <dbReference type="SAM" id="MobiDB-lite"/>
    </source>
</evidence>
<dbReference type="Gene3D" id="6.10.250.1940">
    <property type="match status" value="1"/>
</dbReference>
<dbReference type="PANTHER" id="PTHR10050:SF46">
    <property type="entry name" value="PROTEIN O-MANNOSYL-TRANSFERASE 2"/>
    <property type="match status" value="1"/>
</dbReference>
<dbReference type="GO" id="GO:0004169">
    <property type="term" value="F:dolichyl-phosphate-mannose-protein mannosyltransferase activity"/>
    <property type="evidence" value="ECO:0007669"/>
    <property type="project" value="TreeGrafter"/>
</dbReference>
<evidence type="ECO:0000313" key="3">
    <source>
        <dbReference type="Proteomes" id="UP000077684"/>
    </source>
</evidence>
<dbReference type="InterPro" id="IPR027005">
    <property type="entry name" value="PMT-like"/>
</dbReference>
<feature type="compositionally biased region" description="Polar residues" evidence="1">
    <location>
        <begin position="567"/>
        <end position="589"/>
    </location>
</feature>
<feature type="region of interest" description="Disordered" evidence="1">
    <location>
        <begin position="227"/>
        <end position="252"/>
    </location>
</feature>
<name>A0A8X7SW62_9BASI</name>
<dbReference type="SUPFAM" id="SSF82109">
    <property type="entry name" value="MIR domain"/>
    <property type="match status" value="1"/>
</dbReference>
<dbReference type="PANTHER" id="PTHR10050">
    <property type="entry name" value="DOLICHYL-PHOSPHATE-MANNOSE--PROTEIN MANNOSYLTRANSFERASE"/>
    <property type="match status" value="1"/>
</dbReference>
<feature type="region of interest" description="Disordered" evidence="1">
    <location>
        <begin position="561"/>
        <end position="594"/>
    </location>
</feature>
<reference evidence="2" key="2">
    <citation type="journal article" date="2019" name="IMA Fungus">
        <title>Genome sequencing and comparison of five Tilletia species to identify candidate genes for the detection of regulated species infecting wheat.</title>
        <authorList>
            <person name="Nguyen H.D.T."/>
            <person name="Sultana T."/>
            <person name="Kesanakurti P."/>
            <person name="Hambleton S."/>
        </authorList>
    </citation>
    <scope>NUCLEOTIDE SEQUENCE</scope>
    <source>
        <strain evidence="2">DAOMC 236426</strain>
    </source>
</reference>
<gene>
    <name evidence="2" type="ORF">A4X06_0g5122</name>
</gene>
<dbReference type="Gene3D" id="2.80.10.50">
    <property type="match status" value="1"/>
</dbReference>
<protein>
    <submittedName>
        <fullName evidence="2">Uncharacterized protein</fullName>
    </submittedName>
</protein>
<dbReference type="GO" id="GO:0005783">
    <property type="term" value="C:endoplasmic reticulum"/>
    <property type="evidence" value="ECO:0007669"/>
    <property type="project" value="TreeGrafter"/>
</dbReference>
<proteinExistence type="predicted"/>
<evidence type="ECO:0000313" key="2">
    <source>
        <dbReference type="EMBL" id="KAE8246192.1"/>
    </source>
</evidence>
<sequence length="762" mass="82656">MSNFRNLSNNKSIRQPTVLATIKSNNQTTGRPIRQCNVQPTVKSDNKITGRPIRQCTVQPTVKSNNKATVKSNNKATDKPIREPTVRATVKSNKKATHQTMDQPTVLATVNACNEANNTIIDQSLVADQAEVKVLKDTVDANHNADLLVEISLDSAVELSLLTDKEEDELHTTKEVPLTRPDGPIPSILVTGPTNPCLTSAAYYANMPKTISPGFLQVPGARPSFFNTPSLPNRIRPRKAQPTQLDGPIPSILVTGPTNPCLTSAAYYANMPKTISPGFLQVPGARPSFFSTPSLPSRLRPRKAQPFRADLGDAELADAFLVVEEPEQDTVDASHNADQLVEISLDSAVELSLLTDKEEDELHTTKEVPLTRPDGPIPSILVTGPTNPCLTSAAYYANMPKTISPGFLQVPGARPSFFSTPSLPSRLRPRKAQPFRSDLGDAELADAFLVAEEPELLFIASLDQLRNFNVLPGWEKGEVSKTAASVEEDIESTNSLAPTATMTGHFSSGPFSWGSAPYSSTRTAKATLINSSSIASKKSSTGSSKAKIGCKSSSSSPFQIKSIGSSKTTTMERVSRVSTARASPQPTDSNRTHQECHGAVRRCCEQSPAPVTKENYEVSAYGDLSIGDLNDYWVVEVVDDLSLGSAKPSQAVRSLRSRIRFRHKNQGCYLFASTALLPQRGWKQVEADLGGGFDRVPELVEKTAEIRTAIRGKAEKRRALDLENSADFRVIHGAAAEALHQKVNVQPRSNFRFEQPKIGGVE</sequence>
<reference evidence="2" key="1">
    <citation type="submission" date="2016-04" db="EMBL/GenBank/DDBJ databases">
        <authorList>
            <person name="Nguyen H.D."/>
            <person name="Samba Siva P."/>
            <person name="Cullis J."/>
            <person name="Levesque C.A."/>
            <person name="Hambleton S."/>
        </authorList>
    </citation>
    <scope>NUCLEOTIDE SEQUENCE</scope>
    <source>
        <strain evidence="2">DAOMC 236426</strain>
    </source>
</reference>
<accession>A0A8X7SW62</accession>
<keyword evidence="3" id="KW-1185">Reference proteome</keyword>
<dbReference type="EMBL" id="LWDE02000603">
    <property type="protein sequence ID" value="KAE8246192.1"/>
    <property type="molecule type" value="Genomic_DNA"/>
</dbReference>
<comment type="caution">
    <text evidence="2">The sequence shown here is derived from an EMBL/GenBank/DDBJ whole genome shotgun (WGS) entry which is preliminary data.</text>
</comment>
<dbReference type="AlphaFoldDB" id="A0A8X7SW62"/>
<dbReference type="Proteomes" id="UP000077684">
    <property type="component" value="Unassembled WGS sequence"/>
</dbReference>
<dbReference type="InterPro" id="IPR036300">
    <property type="entry name" value="MIR_dom_sf"/>
</dbReference>
<organism evidence="2 3">
    <name type="scientific">Tilletia controversa</name>
    <name type="common">dwarf bunt fungus</name>
    <dbReference type="NCBI Taxonomy" id="13291"/>
    <lineage>
        <taxon>Eukaryota</taxon>
        <taxon>Fungi</taxon>
        <taxon>Dikarya</taxon>
        <taxon>Basidiomycota</taxon>
        <taxon>Ustilaginomycotina</taxon>
        <taxon>Exobasidiomycetes</taxon>
        <taxon>Tilletiales</taxon>
        <taxon>Tilletiaceae</taxon>
        <taxon>Tilletia</taxon>
    </lineage>
</organism>
<feature type="region of interest" description="Disordered" evidence="1">
    <location>
        <begin position="168"/>
        <end position="187"/>
    </location>
</feature>